<keyword evidence="3" id="KW-1185">Reference proteome</keyword>
<dbReference type="EMBL" id="CP060716">
    <property type="protein sequence ID" value="QNN62622.1"/>
    <property type="molecule type" value="Genomic_DNA"/>
</dbReference>
<protein>
    <recommendedName>
        <fullName evidence="1">DUF1023 domain-containing protein</fullName>
    </recommendedName>
</protein>
<feature type="domain" description="DUF1023" evidence="1">
    <location>
        <begin position="382"/>
        <end position="538"/>
    </location>
</feature>
<dbReference type="KEGG" id="ldn:H9L06_10355"/>
<sequence>MTVPVAMPPIELVLPERSPVVGSPDEASAAATVLRGLSSEFVQFSVFAASAMHGLQSSSGMSITKARTQIDMRLISGARELQQSLNFGANAFGEYSMATEDIHRSANRVLHQVLEDLSVIVSASSRVELAAYGLGLSLSAIPSRWDAAPAMLPPAGTLSLSVTDLSPSQLYALGQHTEQWTSASLAWSSALGRIEEQRRSWKRLIDERVSVEQVLVSKLERTSLGAQLRSSGGGGYQPAVLKALSHAILPPNDQAFNPYMQAILSGKLTEKEVAAHWATMDLSRAEVSRLPLDMLATLAHTNGLPAWAQDIASRRILKLAINNPEVAYELMGFSGSHLSLEDFTEQTKALLVSLVEAKLIADDLPGEFKVQLIGFGSHDGALTAGISLGDLDNASKVGVNVSGKDSNVASFSSSLHGSNEVLIAASKVDPNSSFAMVAWIGYRAPTTIGGAQSMECADSGKTQLASFIDGFSESRIALDRPVEQFAVFAHSYGSTTAVEALKETKHPIDSLVTYGSAGIKDGTTVEQIHTENVFATSADGDGYAWGGFGNDKKTDPRDIIPEENVFSAEGGEGEKRTTAHDMFTEEGSLGWTNWGGKVGYESKGTSSVNQMGYVLATGELK</sequence>
<dbReference type="InterPro" id="IPR010427">
    <property type="entry name" value="DUF1023"/>
</dbReference>
<dbReference type="RefSeq" id="WP_187555092.1">
    <property type="nucleotide sequence ID" value="NZ_CP060716.1"/>
</dbReference>
<reference evidence="2 3" key="1">
    <citation type="submission" date="2020-08" db="EMBL/GenBank/DDBJ databases">
        <title>Genome sequence of Leucobacter denitrificans KACC 14055T.</title>
        <authorList>
            <person name="Hyun D.-W."/>
            <person name="Bae J.-W."/>
        </authorList>
    </citation>
    <scope>NUCLEOTIDE SEQUENCE [LARGE SCALE GENOMIC DNA]</scope>
    <source>
        <strain evidence="2 3">KACC 14055</strain>
    </source>
</reference>
<evidence type="ECO:0000259" key="1">
    <source>
        <dbReference type="Pfam" id="PF06259"/>
    </source>
</evidence>
<dbReference type="Pfam" id="PF06259">
    <property type="entry name" value="Abhydrolase_8"/>
    <property type="match status" value="1"/>
</dbReference>
<gene>
    <name evidence="2" type="ORF">H9L06_10355</name>
</gene>
<organism evidence="2 3">
    <name type="scientific">Leucobacter denitrificans</name>
    <dbReference type="NCBI Taxonomy" id="683042"/>
    <lineage>
        <taxon>Bacteria</taxon>
        <taxon>Bacillati</taxon>
        <taxon>Actinomycetota</taxon>
        <taxon>Actinomycetes</taxon>
        <taxon>Micrococcales</taxon>
        <taxon>Microbacteriaceae</taxon>
        <taxon>Leucobacter</taxon>
    </lineage>
</organism>
<accession>A0A7G9S447</accession>
<name>A0A7G9S447_9MICO</name>
<dbReference type="AlphaFoldDB" id="A0A7G9S447"/>
<proteinExistence type="predicted"/>
<evidence type="ECO:0000313" key="3">
    <source>
        <dbReference type="Proteomes" id="UP000515934"/>
    </source>
</evidence>
<evidence type="ECO:0000313" key="2">
    <source>
        <dbReference type="EMBL" id="QNN62622.1"/>
    </source>
</evidence>
<dbReference type="Proteomes" id="UP000515934">
    <property type="component" value="Chromosome"/>
</dbReference>